<dbReference type="AlphaFoldDB" id="A0A2G0QB85"/>
<evidence type="ECO:0000256" key="1">
    <source>
        <dbReference type="SAM" id="MobiDB-lite"/>
    </source>
</evidence>
<organism evidence="2 3">
    <name type="scientific">Xenorhabdus hominickii</name>
    <dbReference type="NCBI Taxonomy" id="351679"/>
    <lineage>
        <taxon>Bacteria</taxon>
        <taxon>Pseudomonadati</taxon>
        <taxon>Pseudomonadota</taxon>
        <taxon>Gammaproteobacteria</taxon>
        <taxon>Enterobacterales</taxon>
        <taxon>Morganellaceae</taxon>
        <taxon>Xenorhabdus</taxon>
    </lineage>
</organism>
<name>A0A2G0QB85_XENHO</name>
<evidence type="ECO:0000313" key="3">
    <source>
        <dbReference type="Proteomes" id="UP000225433"/>
    </source>
</evidence>
<proteinExistence type="predicted"/>
<comment type="caution">
    <text evidence="2">The sequence shown here is derived from an EMBL/GenBank/DDBJ whole genome shotgun (WGS) entry which is preliminary data.</text>
</comment>
<reference evidence="2 3" key="1">
    <citation type="journal article" date="2017" name="Nat. Microbiol.">
        <title>Natural product diversity associated with the nematode symbionts Photorhabdus and Xenorhabdus.</title>
        <authorList>
            <person name="Tobias N.J."/>
            <person name="Wolff H."/>
            <person name="Djahanschiri B."/>
            <person name="Grundmann F."/>
            <person name="Kronenwerth M."/>
            <person name="Shi Y.M."/>
            <person name="Simonyi S."/>
            <person name="Grun P."/>
            <person name="Shapiro-Ilan D."/>
            <person name="Pidot S.J."/>
            <person name="Stinear T.P."/>
            <person name="Ebersberger I."/>
            <person name="Bode H.B."/>
        </authorList>
    </citation>
    <scope>NUCLEOTIDE SEQUENCE [LARGE SCALE GENOMIC DNA]</scope>
    <source>
        <strain evidence="2 3">DSM 17903</strain>
    </source>
</reference>
<dbReference type="STRING" id="351679.A9255_07725"/>
<protein>
    <submittedName>
        <fullName evidence="2">Uncharacterized protein</fullName>
    </submittedName>
</protein>
<dbReference type="EMBL" id="NJAI01000002">
    <property type="protein sequence ID" value="PHM56478.1"/>
    <property type="molecule type" value="Genomic_DNA"/>
</dbReference>
<gene>
    <name evidence="2" type="ORF">Xhom_01970</name>
</gene>
<feature type="compositionally biased region" description="Basic and acidic residues" evidence="1">
    <location>
        <begin position="54"/>
        <end position="70"/>
    </location>
</feature>
<evidence type="ECO:0000313" key="2">
    <source>
        <dbReference type="EMBL" id="PHM56478.1"/>
    </source>
</evidence>
<sequence length="70" mass="8051">MPGACLEGDVMKMKMKTIYVLTRDYRSYTIGIRPVEPHIDVDVPDNFSGGPETYHPDTQEWIPDELKKPK</sequence>
<accession>A0A2G0QB85</accession>
<feature type="region of interest" description="Disordered" evidence="1">
    <location>
        <begin position="40"/>
        <end position="70"/>
    </location>
</feature>
<dbReference type="Proteomes" id="UP000225433">
    <property type="component" value="Unassembled WGS sequence"/>
</dbReference>